<proteinExistence type="predicted"/>
<reference evidence="1 2" key="1">
    <citation type="submission" date="2019-02" db="EMBL/GenBank/DDBJ databases">
        <title>Sequencing the genomes of 1000 actinobacteria strains.</title>
        <authorList>
            <person name="Klenk H.-P."/>
        </authorList>
    </citation>
    <scope>NUCLEOTIDE SEQUENCE [LARGE SCALE GENOMIC DNA]</scope>
    <source>
        <strain evidence="1 2">DSM 18319</strain>
    </source>
</reference>
<evidence type="ECO:0000313" key="1">
    <source>
        <dbReference type="EMBL" id="RZU65652.1"/>
    </source>
</evidence>
<accession>A0A4Q8AM38</accession>
<protein>
    <submittedName>
        <fullName evidence="1">Photosystem II stability/assembly factor-like uncharacterized protein</fullName>
    </submittedName>
</protein>
<dbReference type="PANTHER" id="PTHR47199:SF2">
    <property type="entry name" value="PHOTOSYSTEM II STABILITY_ASSEMBLY FACTOR HCF136, CHLOROPLASTIC"/>
    <property type="match status" value="1"/>
</dbReference>
<evidence type="ECO:0000313" key="2">
    <source>
        <dbReference type="Proteomes" id="UP000291483"/>
    </source>
</evidence>
<dbReference type="InterPro" id="IPR015943">
    <property type="entry name" value="WD40/YVTN_repeat-like_dom_sf"/>
</dbReference>
<dbReference type="Gene3D" id="2.130.10.10">
    <property type="entry name" value="YVTN repeat-like/Quinoprotein amine dehydrogenase"/>
    <property type="match status" value="2"/>
</dbReference>
<dbReference type="AlphaFoldDB" id="A0A4Q8AM38"/>
<gene>
    <name evidence="1" type="ORF">EV379_1986</name>
</gene>
<dbReference type="RefSeq" id="WP_130505980.1">
    <property type="nucleotide sequence ID" value="NZ_SHLC01000001.1"/>
</dbReference>
<dbReference type="InterPro" id="IPR036278">
    <property type="entry name" value="Sialidase_sf"/>
</dbReference>
<dbReference type="PANTHER" id="PTHR47199">
    <property type="entry name" value="PHOTOSYSTEM II STABILITY/ASSEMBLY FACTOR HCF136, CHLOROPLASTIC"/>
    <property type="match status" value="1"/>
</dbReference>
<dbReference type="SUPFAM" id="SSF50939">
    <property type="entry name" value="Sialidases"/>
    <property type="match status" value="1"/>
</dbReference>
<keyword evidence="2" id="KW-1185">Reference proteome</keyword>
<organism evidence="1 2">
    <name type="scientific">Microterricola gilva</name>
    <dbReference type="NCBI Taxonomy" id="393267"/>
    <lineage>
        <taxon>Bacteria</taxon>
        <taxon>Bacillati</taxon>
        <taxon>Actinomycetota</taxon>
        <taxon>Actinomycetes</taxon>
        <taxon>Micrococcales</taxon>
        <taxon>Microbacteriaceae</taxon>
        <taxon>Microterricola</taxon>
    </lineage>
</organism>
<dbReference type="OrthoDB" id="9764804at2"/>
<dbReference type="CDD" id="cd15482">
    <property type="entry name" value="Sialidase_non-viral"/>
    <property type="match status" value="1"/>
</dbReference>
<name>A0A4Q8AM38_9MICO</name>
<sequence>MTGTLRPAWRSIDTGTTDRYRGLCVVDSNTVWLGGCDGTVIRTADGGHSWVDVSPPNTAELQFRSIVGLDDLTAHAMACGPGEGARIYRTDDGGTSWHMSFQATDPELFLNTVAFLDPDTGLAVGDPIDGAFAIVRTLDGGRTWSLTGGASAPTALPGDGLFAASGSCLVAVDGALWIGTGGAEHARVLRSTDGGSSWQSHETGLPSGVMTGIFGLAFADEERGIAVGGNHNDQGASRSAVALTTTGGQEWTIPTRDESRGLPCGFRSAAAFSPIDPETIVVVGPGGSEYTTDGGASWHALGDGFDAVEVAPDGSFWASGEHGRVARLELL</sequence>
<dbReference type="Proteomes" id="UP000291483">
    <property type="component" value="Unassembled WGS sequence"/>
</dbReference>
<comment type="caution">
    <text evidence="1">The sequence shown here is derived from an EMBL/GenBank/DDBJ whole genome shotgun (WGS) entry which is preliminary data.</text>
</comment>
<dbReference type="EMBL" id="SHLC01000001">
    <property type="protein sequence ID" value="RZU65652.1"/>
    <property type="molecule type" value="Genomic_DNA"/>
</dbReference>